<evidence type="ECO:0000313" key="2">
    <source>
        <dbReference type="EMBL" id="AXQ77742.1"/>
    </source>
</evidence>
<reference evidence="2" key="4">
    <citation type="journal article" date="2019" name="Int. J. Syst. Evol. Microbiol.">
        <title>Streptococcus chenjunshii sp. nov. isolated from feces of Tibetan antelopes.</title>
        <authorList>
            <person name="Tian Z."/>
            <person name="Lu S."/>
            <person name="Jin D."/>
            <person name="Yang J."/>
            <person name="Pu J."/>
            <person name="Lai X.H."/>
            <person name="Bai X.N."/>
            <person name="Wu X.M."/>
            <person name="Li J."/>
            <person name="Wang S."/>
            <person name="Xu J."/>
        </authorList>
    </citation>
    <scope>NUCLEOTIDE SEQUENCE</scope>
    <source>
        <strain evidence="2">Z15</strain>
    </source>
</reference>
<evidence type="ECO:0000256" key="1">
    <source>
        <dbReference type="SAM" id="MobiDB-lite"/>
    </source>
</evidence>
<reference evidence="3 7" key="1">
    <citation type="submission" date="2018-08" db="EMBL/GenBank/DDBJ databases">
        <title>Draft genome of Streptococcus sp .nov. Z2.</title>
        <authorList>
            <person name="Tian Z."/>
        </authorList>
    </citation>
    <scope>NUCLEOTIDE SEQUENCE [LARGE SCALE GENOMIC DNA]</scope>
    <source>
        <strain evidence="3 7">Z2</strain>
    </source>
</reference>
<dbReference type="EMBL" id="QVQY01000041">
    <property type="protein sequence ID" value="RFU50157.1"/>
    <property type="molecule type" value="Genomic_DNA"/>
</dbReference>
<name>A0A372KJ82_9STRE</name>
<feature type="compositionally biased region" description="Polar residues" evidence="1">
    <location>
        <begin position="20"/>
        <end position="29"/>
    </location>
</feature>
<organism evidence="4 6">
    <name type="scientific">Streptococcus chenjunshii</name>
    <dbReference type="NCBI Taxonomy" id="2173853"/>
    <lineage>
        <taxon>Bacteria</taxon>
        <taxon>Bacillati</taxon>
        <taxon>Bacillota</taxon>
        <taxon>Bacilli</taxon>
        <taxon>Lactobacillales</taxon>
        <taxon>Streptococcaceae</taxon>
        <taxon>Streptococcus</taxon>
    </lineage>
</organism>
<sequence>MQWLPSKPEMAPASTADFKSINTNKAYRNNTKRSSRATPSNHLGKDRLRRDFYSTNLWQPVIVSDKNH</sequence>
<evidence type="ECO:0000313" key="7">
    <source>
        <dbReference type="Proteomes" id="UP000264056"/>
    </source>
</evidence>
<evidence type="ECO:0000313" key="3">
    <source>
        <dbReference type="EMBL" id="RFU50157.1"/>
    </source>
</evidence>
<dbReference type="Proteomes" id="UP000264056">
    <property type="component" value="Unassembled WGS sequence"/>
</dbReference>
<proteinExistence type="predicted"/>
<reference evidence="4 6" key="2">
    <citation type="submission" date="2018-08" db="EMBL/GenBank/DDBJ databases">
        <title>Draft genome of Streptococcus sp. nov. Z1.</title>
        <authorList>
            <person name="Tian Z."/>
        </authorList>
    </citation>
    <scope>NUCLEOTIDE SEQUENCE [LARGE SCALE GENOMIC DNA]</scope>
    <source>
        <strain evidence="4">Z1</strain>
        <strain evidence="6">Z1(2018)</strain>
    </source>
</reference>
<dbReference type="EMBL" id="QVQZ01000042">
    <property type="protein sequence ID" value="RFU52310.1"/>
    <property type="molecule type" value="Genomic_DNA"/>
</dbReference>
<dbReference type="EMBL" id="CP031733">
    <property type="protein sequence ID" value="AXQ77742.1"/>
    <property type="molecule type" value="Genomic_DNA"/>
</dbReference>
<keyword evidence="7" id="KW-1185">Reference proteome</keyword>
<evidence type="ECO:0000313" key="5">
    <source>
        <dbReference type="Proteomes" id="UP000246115"/>
    </source>
</evidence>
<protein>
    <submittedName>
        <fullName evidence="4">Uncharacterized protein</fullName>
    </submittedName>
</protein>
<evidence type="ECO:0000313" key="6">
    <source>
        <dbReference type="Proteomes" id="UP000262901"/>
    </source>
</evidence>
<dbReference type="KEGG" id="schj:DDV21_000945"/>
<dbReference type="Proteomes" id="UP000246115">
    <property type="component" value="Chromosome"/>
</dbReference>
<evidence type="ECO:0000313" key="4">
    <source>
        <dbReference type="EMBL" id="RFU52310.1"/>
    </source>
</evidence>
<dbReference type="AlphaFoldDB" id="A0A372KJ82"/>
<accession>A0A346N9P7</accession>
<gene>
    <name evidence="2" type="ORF">DDV21_000945</name>
    <name evidence="3" type="ORF">DDV22_10135</name>
    <name evidence="4" type="ORF">DDV23_10360</name>
</gene>
<dbReference type="Proteomes" id="UP000262901">
    <property type="component" value="Unassembled WGS sequence"/>
</dbReference>
<feature type="region of interest" description="Disordered" evidence="1">
    <location>
        <begin position="1"/>
        <end position="46"/>
    </location>
</feature>
<reference evidence="5" key="3">
    <citation type="submission" date="2018-08" db="EMBL/GenBank/DDBJ databases">
        <title>Streptococcus chenjunshii sp. nov., isolated from stools sample of the Tibetan antelope in the Qinghai-Tibet plateau, China.</title>
        <authorList>
            <person name="Tian Z."/>
        </authorList>
    </citation>
    <scope>NUCLEOTIDE SEQUENCE [LARGE SCALE GENOMIC DNA]</scope>
    <source>
        <strain evidence="5">Z15</strain>
    </source>
</reference>
<accession>A0A372KJ82</accession>